<feature type="active site" description="Proton donor" evidence="4">
    <location>
        <position position="273"/>
    </location>
</feature>
<protein>
    <submittedName>
        <fullName evidence="6">Glycosyl hydrolase</fullName>
    </submittedName>
</protein>
<evidence type="ECO:0000256" key="1">
    <source>
        <dbReference type="ARBA" id="ARBA00007754"/>
    </source>
</evidence>
<name>A0ABV1W216_9ACTN</name>
<dbReference type="InterPro" id="IPR022790">
    <property type="entry name" value="GH26_dom"/>
</dbReference>
<dbReference type="InterPro" id="IPR000805">
    <property type="entry name" value="Glyco_hydro_26"/>
</dbReference>
<reference evidence="6 7" key="1">
    <citation type="submission" date="2024-06" db="EMBL/GenBank/DDBJ databases">
        <title>The Natural Products Discovery Center: Release of the First 8490 Sequenced Strains for Exploring Actinobacteria Biosynthetic Diversity.</title>
        <authorList>
            <person name="Kalkreuter E."/>
            <person name="Kautsar S.A."/>
            <person name="Yang D."/>
            <person name="Bader C.D."/>
            <person name="Teijaro C.N."/>
            <person name="Fluegel L."/>
            <person name="Davis C.M."/>
            <person name="Simpson J.R."/>
            <person name="Lauterbach L."/>
            <person name="Steele A.D."/>
            <person name="Gui C."/>
            <person name="Meng S."/>
            <person name="Li G."/>
            <person name="Viehrig K."/>
            <person name="Ye F."/>
            <person name="Su P."/>
            <person name="Kiefer A.F."/>
            <person name="Nichols A."/>
            <person name="Cepeda A.J."/>
            <person name="Yan W."/>
            <person name="Fan B."/>
            <person name="Jiang Y."/>
            <person name="Adhikari A."/>
            <person name="Zheng C.-J."/>
            <person name="Schuster L."/>
            <person name="Cowan T.M."/>
            <person name="Smanski M.J."/>
            <person name="Chevrette M.G."/>
            <person name="De Carvalho L.P.S."/>
            <person name="Shen B."/>
        </authorList>
    </citation>
    <scope>NUCLEOTIDE SEQUENCE [LARGE SCALE GENOMIC DNA]</scope>
    <source>
        <strain evidence="6 7">NPDC000634</strain>
    </source>
</reference>
<dbReference type="SUPFAM" id="SSF51445">
    <property type="entry name" value="(Trans)glycosidases"/>
    <property type="match status" value="1"/>
</dbReference>
<dbReference type="Gene3D" id="3.20.20.80">
    <property type="entry name" value="Glycosidases"/>
    <property type="match status" value="1"/>
</dbReference>
<feature type="domain" description="GH26" evidence="5">
    <location>
        <begin position="45"/>
        <end position="438"/>
    </location>
</feature>
<keyword evidence="2 4" id="KW-0378">Hydrolase</keyword>
<evidence type="ECO:0000313" key="6">
    <source>
        <dbReference type="EMBL" id="MER6978230.1"/>
    </source>
</evidence>
<comment type="similarity">
    <text evidence="1 4">Belongs to the glycosyl hydrolase 26 family.</text>
</comment>
<gene>
    <name evidence="6" type="ORF">ABT317_14755</name>
</gene>
<sequence length="449" mass="50034">MRGRVKMLGAVTGAALLTPLAVWAWPKNPRKVPTDLRHRDPDATPAARRVYALLAGLEIDARRGRPSRTVIGQHVELHNERYNAAYGDYRGTKPPGYYYRKARDITGRLPAFVELDLGPGYGRPGWAVGQARSYSRAWPSCRPMWGYTEDAVDLAVGLWAGLPRAADGSYRPSGTHTDCASGTEVALPHNGGAPAGFVGFSFHQPYPGSPVKGFPQTLHRNSPGAKDSAWFGRVITEGTAEHGALLRDLGFLADHLGYLADQGVPVLLRPYHEMNTAPGHGFWWAGQDPAAYRTLWRLTYDFLVRRRGLHNLIFVWAPNSWDGSYGRPPWDYYPGDDHVDVVGVDDYSGSPARPFGGGAWTEVWYRGLERYARPRILAESFHVPLNAHQPRTLTHTPWVLWTVWGQALSHDNLSEPRHRNTVDDVKRTYGSPRVLTADEWTSLIKHPLG</sequence>
<evidence type="ECO:0000256" key="4">
    <source>
        <dbReference type="PROSITE-ProRule" id="PRU01100"/>
    </source>
</evidence>
<evidence type="ECO:0000256" key="3">
    <source>
        <dbReference type="ARBA" id="ARBA00023295"/>
    </source>
</evidence>
<dbReference type="Pfam" id="PF02156">
    <property type="entry name" value="Glyco_hydro_26"/>
    <property type="match status" value="1"/>
</dbReference>
<dbReference type="Proteomes" id="UP001458415">
    <property type="component" value="Unassembled WGS sequence"/>
</dbReference>
<proteinExistence type="inferred from homology"/>
<organism evidence="6 7">
    <name type="scientific">Streptomyces carpinensis</name>
    <dbReference type="NCBI Taxonomy" id="66369"/>
    <lineage>
        <taxon>Bacteria</taxon>
        <taxon>Bacillati</taxon>
        <taxon>Actinomycetota</taxon>
        <taxon>Actinomycetes</taxon>
        <taxon>Kitasatosporales</taxon>
        <taxon>Streptomycetaceae</taxon>
        <taxon>Streptomyces</taxon>
    </lineage>
</organism>
<dbReference type="InterPro" id="IPR017853">
    <property type="entry name" value="GH"/>
</dbReference>
<dbReference type="PANTHER" id="PTHR40079:SF4">
    <property type="entry name" value="GH26 DOMAIN-CONTAINING PROTEIN-RELATED"/>
    <property type="match status" value="1"/>
</dbReference>
<dbReference type="GO" id="GO:0016787">
    <property type="term" value="F:hydrolase activity"/>
    <property type="evidence" value="ECO:0007669"/>
    <property type="project" value="UniProtKB-KW"/>
</dbReference>
<dbReference type="PRINTS" id="PR00739">
    <property type="entry name" value="GLHYDRLASE26"/>
</dbReference>
<comment type="caution">
    <text evidence="6">The sequence shown here is derived from an EMBL/GenBank/DDBJ whole genome shotgun (WGS) entry which is preliminary data.</text>
</comment>
<keyword evidence="7" id="KW-1185">Reference proteome</keyword>
<evidence type="ECO:0000259" key="5">
    <source>
        <dbReference type="PROSITE" id="PS51764"/>
    </source>
</evidence>
<dbReference type="EMBL" id="JBEPCU010000208">
    <property type="protein sequence ID" value="MER6978230.1"/>
    <property type="molecule type" value="Genomic_DNA"/>
</dbReference>
<dbReference type="RefSeq" id="WP_158103972.1">
    <property type="nucleotide sequence ID" value="NZ_MUBM01000334.1"/>
</dbReference>
<feature type="active site" description="Nucleophile" evidence="4">
    <location>
        <position position="379"/>
    </location>
</feature>
<evidence type="ECO:0000256" key="2">
    <source>
        <dbReference type="ARBA" id="ARBA00022801"/>
    </source>
</evidence>
<dbReference type="PROSITE" id="PS51764">
    <property type="entry name" value="GH26"/>
    <property type="match status" value="1"/>
</dbReference>
<keyword evidence="3 4" id="KW-0326">Glycosidase</keyword>
<dbReference type="PANTHER" id="PTHR40079">
    <property type="entry name" value="MANNAN ENDO-1,4-BETA-MANNOSIDASE E-RELATED"/>
    <property type="match status" value="1"/>
</dbReference>
<accession>A0ABV1W216</accession>
<evidence type="ECO:0000313" key="7">
    <source>
        <dbReference type="Proteomes" id="UP001458415"/>
    </source>
</evidence>